<evidence type="ECO:0000313" key="3">
    <source>
        <dbReference type="Proteomes" id="UP000008068"/>
    </source>
</evidence>
<dbReference type="PANTHER" id="PTHR22743:SF165">
    <property type="entry name" value="BTB AND MATH DOMAIN CONTAINING-RELATED"/>
    <property type="match status" value="1"/>
</dbReference>
<dbReference type="Proteomes" id="UP000008068">
    <property type="component" value="Unassembled WGS sequence"/>
</dbReference>
<keyword evidence="3" id="KW-1185">Reference proteome</keyword>
<name>G0P154_CAEBE</name>
<accession>G0P154</accession>
<dbReference type="SMART" id="SM00225">
    <property type="entry name" value="BTB"/>
    <property type="match status" value="1"/>
</dbReference>
<dbReference type="Gene3D" id="3.30.710.10">
    <property type="entry name" value="Potassium Channel Kv1.1, Chain A"/>
    <property type="match status" value="1"/>
</dbReference>
<dbReference type="SUPFAM" id="SSF54695">
    <property type="entry name" value="POZ domain"/>
    <property type="match status" value="1"/>
</dbReference>
<evidence type="ECO:0000313" key="2">
    <source>
        <dbReference type="EMBL" id="EGT42205.1"/>
    </source>
</evidence>
<proteinExistence type="predicted"/>
<evidence type="ECO:0000259" key="1">
    <source>
        <dbReference type="PROSITE" id="PS50097"/>
    </source>
</evidence>
<dbReference type="STRING" id="135651.G0P154"/>
<feature type="domain" description="BTB" evidence="1">
    <location>
        <begin position="180"/>
        <end position="240"/>
    </location>
</feature>
<dbReference type="InterPro" id="IPR052664">
    <property type="entry name" value="BTB-MATH_domain_protein"/>
</dbReference>
<dbReference type="InParanoid" id="G0P154"/>
<dbReference type="EMBL" id="GL380008">
    <property type="protein sequence ID" value="EGT42205.1"/>
    <property type="molecule type" value="Genomic_DNA"/>
</dbReference>
<gene>
    <name evidence="2" type="ORF">CAEBREN_23503</name>
</gene>
<dbReference type="InterPro" id="IPR011333">
    <property type="entry name" value="SKP1/BTB/POZ_sf"/>
</dbReference>
<dbReference type="OrthoDB" id="409824at2759"/>
<organism evidence="3">
    <name type="scientific">Caenorhabditis brenneri</name>
    <name type="common">Nematode worm</name>
    <dbReference type="NCBI Taxonomy" id="135651"/>
    <lineage>
        <taxon>Eukaryota</taxon>
        <taxon>Metazoa</taxon>
        <taxon>Ecdysozoa</taxon>
        <taxon>Nematoda</taxon>
        <taxon>Chromadorea</taxon>
        <taxon>Rhabditida</taxon>
        <taxon>Rhabditina</taxon>
        <taxon>Rhabditomorpha</taxon>
        <taxon>Rhabditoidea</taxon>
        <taxon>Rhabditidae</taxon>
        <taxon>Peloderinae</taxon>
        <taxon>Caenorhabditis</taxon>
    </lineage>
</organism>
<dbReference type="InterPro" id="IPR000210">
    <property type="entry name" value="BTB/POZ_dom"/>
</dbReference>
<reference evidence="3" key="1">
    <citation type="submission" date="2011-07" db="EMBL/GenBank/DDBJ databases">
        <authorList>
            <consortium name="Caenorhabditis brenneri Sequencing and Analysis Consortium"/>
            <person name="Wilson R.K."/>
        </authorList>
    </citation>
    <scope>NUCLEOTIDE SEQUENCE [LARGE SCALE GENOMIC DNA]</scope>
    <source>
        <strain evidence="3">PB2801</strain>
    </source>
</reference>
<dbReference type="AlphaFoldDB" id="G0P154"/>
<protein>
    <recommendedName>
        <fullName evidence="1">BTB domain-containing protein</fullName>
    </recommendedName>
</protein>
<dbReference type="HOGENOM" id="CLU_1062566_0_0_1"/>
<sequence>MLTQHLQDFSFGSILKWCFSFWSCCTSNPSHLQTETSLPASENPTASTLLFNLFSIPIHLTILMCAKNYLELQELDGTLVVPISVVFDPAPLFCLMFYSCCINLPKNFIHFSLKVRAPRLLVEMFSFDDVFFDTDNFFFFNDVGDFEISDNAGPAPKIKDEAVPEAEDTIRFDYPDSNTHDVVINGKGRKFYCVKMTLAKHSPHFYDLFFKDPKHTGQKEVLMILHGVNKSNNDVVSRVLGMSKLWDCGVALQQCGDFLAKS</sequence>
<dbReference type="PANTHER" id="PTHR22743">
    <property type="entry name" value="MEPRIN/TRAF-LIKE MATH FAMILY-C.ELEGANS"/>
    <property type="match status" value="1"/>
</dbReference>
<dbReference type="Pfam" id="PF00651">
    <property type="entry name" value="BTB"/>
    <property type="match status" value="1"/>
</dbReference>
<dbReference type="PROSITE" id="PS50097">
    <property type="entry name" value="BTB"/>
    <property type="match status" value="1"/>
</dbReference>